<dbReference type="PANTHER" id="PTHR10039:SF5">
    <property type="entry name" value="NACHT DOMAIN-CONTAINING PROTEIN"/>
    <property type="match status" value="1"/>
</dbReference>
<keyword evidence="1" id="KW-0677">Repeat</keyword>
<dbReference type="EMBL" id="KN846995">
    <property type="protein sequence ID" value="KIW89428.1"/>
    <property type="molecule type" value="Genomic_DNA"/>
</dbReference>
<organism evidence="3 4">
    <name type="scientific">Cladophialophora bantiana (strain ATCC 10958 / CBS 173.52 / CDC B-1940 / NIH 8579)</name>
    <name type="common">Xylohypha bantiana</name>
    <dbReference type="NCBI Taxonomy" id="1442370"/>
    <lineage>
        <taxon>Eukaryota</taxon>
        <taxon>Fungi</taxon>
        <taxon>Dikarya</taxon>
        <taxon>Ascomycota</taxon>
        <taxon>Pezizomycotina</taxon>
        <taxon>Eurotiomycetes</taxon>
        <taxon>Chaetothyriomycetidae</taxon>
        <taxon>Chaetothyriales</taxon>
        <taxon>Herpotrichiellaceae</taxon>
        <taxon>Cladophialophora</taxon>
    </lineage>
</organism>
<keyword evidence="4" id="KW-1185">Reference proteome</keyword>
<dbReference type="GeneID" id="27702512"/>
<dbReference type="Gene3D" id="3.40.50.300">
    <property type="entry name" value="P-loop containing nucleotide triphosphate hydrolases"/>
    <property type="match status" value="1"/>
</dbReference>
<dbReference type="HOGENOM" id="CLU_648908_0_0_1"/>
<evidence type="ECO:0000313" key="4">
    <source>
        <dbReference type="Proteomes" id="UP000053789"/>
    </source>
</evidence>
<evidence type="ECO:0000259" key="2">
    <source>
        <dbReference type="Pfam" id="PF24883"/>
    </source>
</evidence>
<sequence>MAEPLTTFAAAGNALQFVQLGIDLIRKTIEYSHGGGNIKLALKTYIDKPKIDSLSQKLDHARANLMLSLMVYLHDQSAVDRKNMSEGMLAIAQHALKTTAESGGRAHDGTYKWIFRRKEDDVGVWDDFIEWLHASRHPIYWVSGKPGSAKSTLIRELDERADKLRSLDQTADDAEFLRASFCFWYAGTSDEKSLSGFLRVYQLLSPRLDLVDQVMSTSRWEANLDERPRVLVWEEVEVIEVLSRVVKHLETSKRVLLFIDGLDEHDGSDDQCQEVLELLHTLTKVENVRACVASRPYNIFRDEFHDCPQLRLDDLTKDNIRLYAQSNWARIHTFGANKKRTAAASKNNRRDYEAGKRGISMGALSRPCLFLRVLRDGGRTMHFSGNFKAFHSIWMSISDAFSSRLKDHTEKKRPSSSKQPCTL</sequence>
<evidence type="ECO:0000313" key="3">
    <source>
        <dbReference type="EMBL" id="KIW89428.1"/>
    </source>
</evidence>
<dbReference type="Proteomes" id="UP000053789">
    <property type="component" value="Unassembled WGS sequence"/>
</dbReference>
<proteinExistence type="predicted"/>
<dbReference type="InterPro" id="IPR027417">
    <property type="entry name" value="P-loop_NTPase"/>
</dbReference>
<dbReference type="OrthoDB" id="443402at2759"/>
<name>A0A0D2H7Z7_CLAB1</name>
<protein>
    <recommendedName>
        <fullName evidence="2">Nephrocystin 3-like N-terminal domain-containing protein</fullName>
    </recommendedName>
</protein>
<dbReference type="Pfam" id="PF24883">
    <property type="entry name" value="NPHP3_N"/>
    <property type="match status" value="1"/>
</dbReference>
<evidence type="ECO:0000256" key="1">
    <source>
        <dbReference type="ARBA" id="ARBA00022737"/>
    </source>
</evidence>
<accession>A0A0D2H7Z7</accession>
<dbReference type="PANTHER" id="PTHR10039">
    <property type="entry name" value="AMELOGENIN"/>
    <property type="match status" value="1"/>
</dbReference>
<dbReference type="AlphaFoldDB" id="A0A0D2H7Z7"/>
<dbReference type="InterPro" id="IPR056884">
    <property type="entry name" value="NPHP3-like_N"/>
</dbReference>
<gene>
    <name evidence="3" type="ORF">Z519_09584</name>
</gene>
<feature type="domain" description="Nephrocystin 3-like N-terminal" evidence="2">
    <location>
        <begin position="126"/>
        <end position="295"/>
    </location>
</feature>
<dbReference type="RefSeq" id="XP_016616097.1">
    <property type="nucleotide sequence ID" value="XM_016767305.1"/>
</dbReference>
<dbReference type="VEuPathDB" id="FungiDB:Z519_09584"/>
<reference evidence="3" key="1">
    <citation type="submission" date="2015-01" db="EMBL/GenBank/DDBJ databases">
        <title>The Genome Sequence of Cladophialophora bantiana CBS 173.52.</title>
        <authorList>
            <consortium name="The Broad Institute Genomics Platform"/>
            <person name="Cuomo C."/>
            <person name="de Hoog S."/>
            <person name="Gorbushina A."/>
            <person name="Stielow B."/>
            <person name="Teixiera M."/>
            <person name="Abouelleil A."/>
            <person name="Chapman S.B."/>
            <person name="Priest M."/>
            <person name="Young S.K."/>
            <person name="Wortman J."/>
            <person name="Nusbaum C."/>
            <person name="Birren B."/>
        </authorList>
    </citation>
    <scope>NUCLEOTIDE SEQUENCE [LARGE SCALE GENOMIC DNA]</scope>
    <source>
        <strain evidence="3">CBS 173.52</strain>
    </source>
</reference>
<dbReference type="SUPFAM" id="SSF52540">
    <property type="entry name" value="P-loop containing nucleoside triphosphate hydrolases"/>
    <property type="match status" value="1"/>
</dbReference>